<name>A0A8S1EJ46_9PELO</name>
<protein>
    <submittedName>
        <fullName evidence="2">Uncharacterized protein</fullName>
    </submittedName>
</protein>
<evidence type="ECO:0000313" key="3">
    <source>
        <dbReference type="Proteomes" id="UP000494206"/>
    </source>
</evidence>
<gene>
    <name evidence="2" type="ORF">CBOVIS_LOCUS6262</name>
</gene>
<dbReference type="AlphaFoldDB" id="A0A8S1EJ46"/>
<sequence length="318" mass="35836">MLKDKPAERIDFFVNIHELSRVCAYFEKFDGKSFLEFATNCTSTVALPVSNSTNACECESDPKFPLSAQHFHAFLEAACPSIHGLRPAPIEMCNVIPVLSVLRHFPSEAVLTNCERFLMKTSLSQLDGSTLLHLIEAGINVHLDHKILARILCVCLMNVNKIADVSQELTGNVGALFAQAFVANATKGFRHVRPLEQENVCPAVRELIRNSSGMRQNTPETTDPSLEAEKGKTGRSKKKKGCDHLEDSFECILCFDTRCTRCKGEAAFCFKAIDNFLYEVRLQLFPHTYRSHLDREFLREGCINNYIMRHQLLPLPNQ</sequence>
<feature type="region of interest" description="Disordered" evidence="1">
    <location>
        <begin position="212"/>
        <end position="241"/>
    </location>
</feature>
<keyword evidence="3" id="KW-1185">Reference proteome</keyword>
<reference evidence="2 3" key="1">
    <citation type="submission" date="2020-04" db="EMBL/GenBank/DDBJ databases">
        <authorList>
            <person name="Laetsch R D."/>
            <person name="Stevens L."/>
            <person name="Kumar S."/>
            <person name="Blaxter L. M."/>
        </authorList>
    </citation>
    <scope>NUCLEOTIDE SEQUENCE [LARGE SCALE GENOMIC DNA]</scope>
</reference>
<dbReference type="EMBL" id="CADEPM010000004">
    <property type="protein sequence ID" value="CAB3403851.1"/>
    <property type="molecule type" value="Genomic_DNA"/>
</dbReference>
<proteinExistence type="predicted"/>
<dbReference type="OrthoDB" id="5785211at2759"/>
<comment type="caution">
    <text evidence="2">The sequence shown here is derived from an EMBL/GenBank/DDBJ whole genome shotgun (WGS) entry which is preliminary data.</text>
</comment>
<accession>A0A8S1EJ46</accession>
<feature type="compositionally biased region" description="Polar residues" evidence="1">
    <location>
        <begin position="212"/>
        <end position="224"/>
    </location>
</feature>
<dbReference type="Proteomes" id="UP000494206">
    <property type="component" value="Unassembled WGS sequence"/>
</dbReference>
<evidence type="ECO:0000313" key="2">
    <source>
        <dbReference type="EMBL" id="CAB3403851.1"/>
    </source>
</evidence>
<organism evidence="2 3">
    <name type="scientific">Caenorhabditis bovis</name>
    <dbReference type="NCBI Taxonomy" id="2654633"/>
    <lineage>
        <taxon>Eukaryota</taxon>
        <taxon>Metazoa</taxon>
        <taxon>Ecdysozoa</taxon>
        <taxon>Nematoda</taxon>
        <taxon>Chromadorea</taxon>
        <taxon>Rhabditida</taxon>
        <taxon>Rhabditina</taxon>
        <taxon>Rhabditomorpha</taxon>
        <taxon>Rhabditoidea</taxon>
        <taxon>Rhabditidae</taxon>
        <taxon>Peloderinae</taxon>
        <taxon>Caenorhabditis</taxon>
    </lineage>
</organism>
<evidence type="ECO:0000256" key="1">
    <source>
        <dbReference type="SAM" id="MobiDB-lite"/>
    </source>
</evidence>